<evidence type="ECO:0000313" key="21">
    <source>
        <dbReference type="Proteomes" id="UP000077037"/>
    </source>
</evidence>
<gene>
    <name evidence="20" type="primary">FauA</name>
    <name evidence="20" type="ORF">SAMEA1982600_00755</name>
</gene>
<evidence type="ECO:0000256" key="7">
    <source>
        <dbReference type="ARBA" id="ARBA00022729"/>
    </source>
</evidence>
<proteinExistence type="inferred from homology"/>
<dbReference type="GO" id="GO:0038023">
    <property type="term" value="F:signaling receptor activity"/>
    <property type="evidence" value="ECO:0007669"/>
    <property type="project" value="InterPro"/>
</dbReference>
<evidence type="ECO:0000256" key="14">
    <source>
        <dbReference type="PROSITE-ProRule" id="PRU01360"/>
    </source>
</evidence>
<evidence type="ECO:0000256" key="1">
    <source>
        <dbReference type="ARBA" id="ARBA00004571"/>
    </source>
</evidence>
<name>A0A157LI33_9BORD</name>
<dbReference type="GO" id="GO:0015344">
    <property type="term" value="F:siderophore uptake transmembrane transporter activity"/>
    <property type="evidence" value="ECO:0007669"/>
    <property type="project" value="TreeGrafter"/>
</dbReference>
<dbReference type="InterPro" id="IPR012910">
    <property type="entry name" value="Plug_dom"/>
</dbReference>
<dbReference type="PANTHER" id="PTHR32552:SF74">
    <property type="entry name" value="HYDROXAMATE SIDEROPHORE RECEPTOR FHUE"/>
    <property type="match status" value="1"/>
</dbReference>
<dbReference type="PANTHER" id="PTHR32552">
    <property type="entry name" value="FERRICHROME IRON RECEPTOR-RELATED"/>
    <property type="match status" value="1"/>
</dbReference>
<comment type="similarity">
    <text evidence="2 14 15">Belongs to the TonB-dependent receptor family.</text>
</comment>
<evidence type="ECO:0000256" key="3">
    <source>
        <dbReference type="ARBA" id="ARBA00022448"/>
    </source>
</evidence>
<evidence type="ECO:0000256" key="15">
    <source>
        <dbReference type="RuleBase" id="RU003357"/>
    </source>
</evidence>
<evidence type="ECO:0000256" key="8">
    <source>
        <dbReference type="ARBA" id="ARBA00023004"/>
    </source>
</evidence>
<keyword evidence="3 14" id="KW-0813">Transport</keyword>
<evidence type="ECO:0000256" key="9">
    <source>
        <dbReference type="ARBA" id="ARBA00023065"/>
    </source>
</evidence>
<dbReference type="NCBIfam" id="TIGR01783">
    <property type="entry name" value="TonB-siderophor"/>
    <property type="match status" value="1"/>
</dbReference>
<dbReference type="OrthoDB" id="174652at2"/>
<protein>
    <submittedName>
        <fullName evidence="20">TonB-dependent outer membrane receptor</fullName>
    </submittedName>
</protein>
<dbReference type="Proteomes" id="UP000077037">
    <property type="component" value="Unassembled WGS sequence"/>
</dbReference>
<evidence type="ECO:0000256" key="13">
    <source>
        <dbReference type="ARBA" id="ARBA00023237"/>
    </source>
</evidence>
<dbReference type="InterPro" id="IPR010105">
    <property type="entry name" value="TonB_sidphr_rcpt"/>
</dbReference>
<evidence type="ECO:0000313" key="20">
    <source>
        <dbReference type="EMBL" id="SAH96270.1"/>
    </source>
</evidence>
<organism evidence="20 21">
    <name type="scientific">Bordetella ansorpii</name>
    <dbReference type="NCBI Taxonomy" id="288768"/>
    <lineage>
        <taxon>Bacteria</taxon>
        <taxon>Pseudomonadati</taxon>
        <taxon>Pseudomonadota</taxon>
        <taxon>Betaproteobacteria</taxon>
        <taxon>Burkholderiales</taxon>
        <taxon>Alcaligenaceae</taxon>
        <taxon>Bordetella</taxon>
    </lineage>
</organism>
<feature type="region of interest" description="Disordered" evidence="16">
    <location>
        <begin position="65"/>
        <end position="95"/>
    </location>
</feature>
<evidence type="ECO:0000256" key="4">
    <source>
        <dbReference type="ARBA" id="ARBA00022452"/>
    </source>
</evidence>
<feature type="compositionally biased region" description="Low complexity" evidence="16">
    <location>
        <begin position="65"/>
        <end position="90"/>
    </location>
</feature>
<keyword evidence="10 15" id="KW-0798">TonB box</keyword>
<evidence type="ECO:0000256" key="11">
    <source>
        <dbReference type="ARBA" id="ARBA00023136"/>
    </source>
</evidence>
<keyword evidence="8" id="KW-0408">Iron</keyword>
<dbReference type="Pfam" id="PF07715">
    <property type="entry name" value="Plug"/>
    <property type="match status" value="1"/>
</dbReference>
<keyword evidence="7 17" id="KW-0732">Signal</keyword>
<keyword evidence="5" id="KW-0410">Iron transport</keyword>
<dbReference type="CDD" id="cd01347">
    <property type="entry name" value="ligand_gated_channel"/>
    <property type="match status" value="1"/>
</dbReference>
<keyword evidence="6 14" id="KW-0812">Transmembrane</keyword>
<feature type="region of interest" description="Disordered" evidence="16">
    <location>
        <begin position="1"/>
        <end position="20"/>
    </location>
</feature>
<keyword evidence="9" id="KW-0406">Ion transport</keyword>
<evidence type="ECO:0000259" key="19">
    <source>
        <dbReference type="Pfam" id="PF07715"/>
    </source>
</evidence>
<dbReference type="InterPro" id="IPR000531">
    <property type="entry name" value="Beta-barrel_TonB"/>
</dbReference>
<feature type="domain" description="TonB-dependent receptor plug" evidence="19">
    <location>
        <begin position="96"/>
        <end position="198"/>
    </location>
</feature>
<dbReference type="AlphaFoldDB" id="A0A157LI33"/>
<evidence type="ECO:0000256" key="2">
    <source>
        <dbReference type="ARBA" id="ARBA00009810"/>
    </source>
</evidence>
<comment type="subcellular location">
    <subcellularLocation>
        <location evidence="1 14">Cell outer membrane</location>
        <topology evidence="1 14">Multi-pass membrane protein</topology>
    </subcellularLocation>
</comment>
<dbReference type="FunFam" id="2.170.130.10:FF:000010">
    <property type="entry name" value="Ferripyoverdine receptor"/>
    <property type="match status" value="1"/>
</dbReference>
<evidence type="ECO:0000256" key="6">
    <source>
        <dbReference type="ARBA" id="ARBA00022692"/>
    </source>
</evidence>
<dbReference type="InterPro" id="IPR036942">
    <property type="entry name" value="Beta-barrel_TonB_sf"/>
</dbReference>
<dbReference type="InterPro" id="IPR037066">
    <property type="entry name" value="Plug_dom_sf"/>
</dbReference>
<dbReference type="PROSITE" id="PS52016">
    <property type="entry name" value="TONB_DEPENDENT_REC_3"/>
    <property type="match status" value="1"/>
</dbReference>
<dbReference type="EMBL" id="FKBS01000007">
    <property type="protein sequence ID" value="SAH96270.1"/>
    <property type="molecule type" value="Genomic_DNA"/>
</dbReference>
<keyword evidence="11 14" id="KW-0472">Membrane</keyword>
<dbReference type="InterPro" id="IPR039426">
    <property type="entry name" value="TonB-dep_rcpt-like"/>
</dbReference>
<evidence type="ECO:0000259" key="18">
    <source>
        <dbReference type="Pfam" id="PF00593"/>
    </source>
</evidence>
<dbReference type="RefSeq" id="WP_066408295.1">
    <property type="nucleotide sequence ID" value="NZ_FKBS01000007.1"/>
</dbReference>
<dbReference type="Pfam" id="PF00593">
    <property type="entry name" value="TonB_dep_Rec_b-barrel"/>
    <property type="match status" value="1"/>
</dbReference>
<keyword evidence="12 20" id="KW-0675">Receptor</keyword>
<sequence>MKTRTAPTTAGPRPRARRPHIPLAQTACALALAAPLAAWAQSQDDAGAARSAADEASIATLGTVTVTGGASSPTTEGTASYTTAQTAASTRLPLSLRQTPQSVTVMTRQRIEDQQLNDITQVVGQSPGISIQPQDSERVHFYARGFRVDDILYDGVPSYASDQYSSNGKKQSDMAIYDRVEIVRGASGLMTGTGNPGASLNLVRKMPTSAFQASAALSAGSWDRHRAEADLSGPLNAAGTVRGRIVGAYSDGNSFMDFYAKRRTVGYGVIQADLTPSTVLTLGMDTQTNKATGVTWGGLPPFWSDGTRTHFSRAYSTATRWSWWDEDTRNVFVTLDRAFGNGWEIKASFNHYRSGFASELSAWGGWAVRGVYPDKATGGNAFQFPGKFDEADRTNAVDVYASGPFQWGGRTHELVVGIGASRQTHDGRAWYPLAYPALSSSIYTWDHDDPMPPMRDPEHYTGKNVDLGAYGAARLHPTDRLAVILGARVASYRRQQDNTNPAPTQYTRYDNRENGVITPYAGLVYDMGAHHSAYASYTRIYHPQNDVDEQGSVLPPARGNAYETGVKGEYFGGALNASAALFRIDQDNLAQAAGTHGTSTFYRAAPGVRSKGIELEINGQIRPGWNIGAGYTHQIAQDSAGTRVNPDIPRSVFRLFTTYKLPGAFNRLTVGGGVDWNSSTYSDLARPAAGVLAGEGATVRFRQGSYAVANLMARYDISRNLSANLAVSNVFDRKYYLGTSFYSNVIYGEPRNAMMTLRWRM</sequence>
<dbReference type="Gene3D" id="2.170.130.10">
    <property type="entry name" value="TonB-dependent receptor, plug domain"/>
    <property type="match status" value="1"/>
</dbReference>
<keyword evidence="13 14" id="KW-0998">Cell outer membrane</keyword>
<evidence type="ECO:0000256" key="17">
    <source>
        <dbReference type="SAM" id="SignalP"/>
    </source>
</evidence>
<feature type="chain" id="PRO_5007614029" evidence="17">
    <location>
        <begin position="41"/>
        <end position="761"/>
    </location>
</feature>
<accession>A0A157LI33</accession>
<dbReference type="SUPFAM" id="SSF56935">
    <property type="entry name" value="Porins"/>
    <property type="match status" value="1"/>
</dbReference>
<evidence type="ECO:0000256" key="10">
    <source>
        <dbReference type="ARBA" id="ARBA00023077"/>
    </source>
</evidence>
<feature type="domain" description="TonB-dependent receptor-like beta-barrel" evidence="18">
    <location>
        <begin position="291"/>
        <end position="730"/>
    </location>
</feature>
<evidence type="ECO:0000256" key="12">
    <source>
        <dbReference type="ARBA" id="ARBA00023170"/>
    </source>
</evidence>
<dbReference type="GO" id="GO:0009279">
    <property type="term" value="C:cell outer membrane"/>
    <property type="evidence" value="ECO:0007669"/>
    <property type="project" value="UniProtKB-SubCell"/>
</dbReference>
<feature type="compositionally biased region" description="Low complexity" evidence="16">
    <location>
        <begin position="1"/>
        <end position="13"/>
    </location>
</feature>
<evidence type="ECO:0000256" key="5">
    <source>
        <dbReference type="ARBA" id="ARBA00022496"/>
    </source>
</evidence>
<keyword evidence="4 14" id="KW-1134">Transmembrane beta strand</keyword>
<dbReference type="Gene3D" id="2.40.170.20">
    <property type="entry name" value="TonB-dependent receptor, beta-barrel domain"/>
    <property type="match status" value="1"/>
</dbReference>
<reference evidence="20 21" key="1">
    <citation type="submission" date="2016-03" db="EMBL/GenBank/DDBJ databases">
        <authorList>
            <consortium name="Pathogen Informatics"/>
        </authorList>
    </citation>
    <scope>NUCLEOTIDE SEQUENCE [LARGE SCALE GENOMIC DNA]</scope>
    <source>
        <strain evidence="20 21">NCTC13364</strain>
    </source>
</reference>
<feature type="signal peptide" evidence="17">
    <location>
        <begin position="1"/>
        <end position="40"/>
    </location>
</feature>
<dbReference type="GO" id="GO:0015891">
    <property type="term" value="P:siderophore transport"/>
    <property type="evidence" value="ECO:0007669"/>
    <property type="project" value="InterPro"/>
</dbReference>
<evidence type="ECO:0000256" key="16">
    <source>
        <dbReference type="SAM" id="MobiDB-lite"/>
    </source>
</evidence>